<dbReference type="GO" id="GO:0005829">
    <property type="term" value="C:cytosol"/>
    <property type="evidence" value="ECO:0007669"/>
    <property type="project" value="TreeGrafter"/>
</dbReference>
<dbReference type="GO" id="GO:0000287">
    <property type="term" value="F:magnesium ion binding"/>
    <property type="evidence" value="ECO:0007669"/>
    <property type="project" value="TreeGrafter"/>
</dbReference>
<dbReference type="NCBIfam" id="TIGR01484">
    <property type="entry name" value="HAD-SF-IIB"/>
    <property type="match status" value="1"/>
</dbReference>
<dbReference type="Pfam" id="PF08282">
    <property type="entry name" value="Hydrolase_3"/>
    <property type="match status" value="1"/>
</dbReference>
<gene>
    <name evidence="1" type="ORF">H9911_04970</name>
</gene>
<comment type="caution">
    <text evidence="1">The sequence shown here is derived from an EMBL/GenBank/DDBJ whole genome shotgun (WGS) entry which is preliminary data.</text>
</comment>
<dbReference type="SFLD" id="SFLDG01140">
    <property type="entry name" value="C2.B:_Phosphomannomutase_and_P"/>
    <property type="match status" value="1"/>
</dbReference>
<dbReference type="PROSITE" id="PS01229">
    <property type="entry name" value="COF_2"/>
    <property type="match status" value="1"/>
</dbReference>
<reference evidence="1" key="1">
    <citation type="journal article" date="2021" name="PeerJ">
        <title>Extensive microbial diversity within the chicken gut microbiome revealed by metagenomics and culture.</title>
        <authorList>
            <person name="Gilroy R."/>
            <person name="Ravi A."/>
            <person name="Getino M."/>
            <person name="Pursley I."/>
            <person name="Horton D.L."/>
            <person name="Alikhan N.F."/>
            <person name="Baker D."/>
            <person name="Gharbi K."/>
            <person name="Hall N."/>
            <person name="Watson M."/>
            <person name="Adriaenssens E.M."/>
            <person name="Foster-Nyarko E."/>
            <person name="Jarju S."/>
            <person name="Secka A."/>
            <person name="Antonio M."/>
            <person name="Oren A."/>
            <person name="Chaudhuri R.R."/>
            <person name="La Ragione R."/>
            <person name="Hildebrand F."/>
            <person name="Pallen M.J."/>
        </authorList>
    </citation>
    <scope>NUCLEOTIDE SEQUENCE</scope>
    <source>
        <strain evidence="1">ChiGjej3B3-11674</strain>
    </source>
</reference>
<dbReference type="InterPro" id="IPR036412">
    <property type="entry name" value="HAD-like_sf"/>
</dbReference>
<dbReference type="InterPro" id="IPR023214">
    <property type="entry name" value="HAD_sf"/>
</dbReference>
<dbReference type="NCBIfam" id="TIGR00099">
    <property type="entry name" value="Cof-subfamily"/>
    <property type="match status" value="1"/>
</dbReference>
<keyword evidence="1" id="KW-0378">Hydrolase</keyword>
<dbReference type="SUPFAM" id="SSF56784">
    <property type="entry name" value="HAD-like"/>
    <property type="match status" value="1"/>
</dbReference>
<dbReference type="PANTHER" id="PTHR10000:SF25">
    <property type="entry name" value="PHOSPHATASE YKRA-RELATED"/>
    <property type="match status" value="1"/>
</dbReference>
<dbReference type="SFLD" id="SFLDS00003">
    <property type="entry name" value="Haloacid_Dehalogenase"/>
    <property type="match status" value="1"/>
</dbReference>
<accession>A0A9D2U0X5</accession>
<dbReference type="InterPro" id="IPR006379">
    <property type="entry name" value="HAD-SF_hydro_IIB"/>
</dbReference>
<evidence type="ECO:0000313" key="1">
    <source>
        <dbReference type="EMBL" id="HJD33881.1"/>
    </source>
</evidence>
<dbReference type="Proteomes" id="UP000823897">
    <property type="component" value="Unassembled WGS sequence"/>
</dbReference>
<protein>
    <submittedName>
        <fullName evidence="1">Cof-type HAD-IIB family hydrolase</fullName>
    </submittedName>
</protein>
<evidence type="ECO:0000313" key="2">
    <source>
        <dbReference type="Proteomes" id="UP000823897"/>
    </source>
</evidence>
<dbReference type="Gene3D" id="3.30.1240.10">
    <property type="match status" value="1"/>
</dbReference>
<dbReference type="InterPro" id="IPR000150">
    <property type="entry name" value="Cof"/>
</dbReference>
<dbReference type="AlphaFoldDB" id="A0A9D2U0X5"/>
<organism evidence="1 2">
    <name type="scientific">Candidatus Mediterraneibacter tabaqchaliae</name>
    <dbReference type="NCBI Taxonomy" id="2838689"/>
    <lineage>
        <taxon>Bacteria</taxon>
        <taxon>Bacillati</taxon>
        <taxon>Bacillota</taxon>
        <taxon>Clostridia</taxon>
        <taxon>Lachnospirales</taxon>
        <taxon>Lachnospiraceae</taxon>
        <taxon>Mediterraneibacter</taxon>
    </lineage>
</organism>
<dbReference type="PANTHER" id="PTHR10000">
    <property type="entry name" value="PHOSPHOSERINE PHOSPHATASE"/>
    <property type="match status" value="1"/>
</dbReference>
<dbReference type="GO" id="GO:0016791">
    <property type="term" value="F:phosphatase activity"/>
    <property type="evidence" value="ECO:0007669"/>
    <property type="project" value="UniProtKB-ARBA"/>
</dbReference>
<proteinExistence type="predicted"/>
<reference evidence="1" key="2">
    <citation type="submission" date="2021-04" db="EMBL/GenBank/DDBJ databases">
        <authorList>
            <person name="Gilroy R."/>
        </authorList>
    </citation>
    <scope>NUCLEOTIDE SEQUENCE</scope>
    <source>
        <strain evidence="1">ChiGjej3B3-11674</strain>
    </source>
</reference>
<name>A0A9D2U0X5_9FIRM</name>
<sequence>MIKAVFFDVDGTIVSHTRGEVSASTREAVSRLKAKGIRCVVATGRHMSELRKLPVKDIGFDAYITLNGQLCLGRDHTVISSSEITGVDKDRIIRLFEEKEIPIILVEKDRMYINFVNREVEQTQKDISSDMPERREYTGGEIYQAIAYVGKDREDWLKNILPGSRITRWNDRAVDIISRNGGKVTGIKQYLKENHISAQESMAFGDGENDMEMLEFAGVGIAMGNAEDMVKKSADYVTDSVDNRGIENALRYFSVI</sequence>
<dbReference type="PROSITE" id="PS01228">
    <property type="entry name" value="COF_1"/>
    <property type="match status" value="1"/>
</dbReference>
<dbReference type="EMBL" id="DWUV01000092">
    <property type="protein sequence ID" value="HJD33881.1"/>
    <property type="molecule type" value="Genomic_DNA"/>
</dbReference>
<dbReference type="Gene3D" id="3.40.50.1000">
    <property type="entry name" value="HAD superfamily/HAD-like"/>
    <property type="match status" value="1"/>
</dbReference>